<sequence length="375" mass="40988">MHFALLAVSASLAVSGALAAPVARSTDIPQLNHISFAPVPVKCAPGEQCSDTVYGDVRFPRDLNERLNLDDLRFACARGEVSARCEKNANGIYKKRVDPNEFFESFPPTTTGVPSQQEKPAFDPSYLACARGEVSARCEKNANGIYKKRVDPNEFFESFPPTTTGAPTQQQKPAFDPSHLACARGEVQVGARCEADPFTGIVKKRSPQTAADRLLTSFPPAQPASQQQEKTSFDPSHLACARGEVQVGARCEANPFTGIVKRHLIERVARSLAQDVVKRFNLSNFHLPVYECARGEVSARCEAINGIYKKRLSGLEPIPPLVPERPVEDADQNEKRFESRFIATCGRDDAGAECTGTVQPDVPTAFQNAFEKIYG</sequence>
<evidence type="ECO:0000313" key="2">
    <source>
        <dbReference type="EMBL" id="KII84651.1"/>
    </source>
</evidence>
<reference evidence="2 3" key="1">
    <citation type="submission" date="2014-06" db="EMBL/GenBank/DDBJ databases">
        <title>Evolutionary Origins and Diversification of the Mycorrhizal Mutualists.</title>
        <authorList>
            <consortium name="DOE Joint Genome Institute"/>
            <consortium name="Mycorrhizal Genomics Consortium"/>
            <person name="Kohler A."/>
            <person name="Kuo A."/>
            <person name="Nagy L.G."/>
            <person name="Floudas D."/>
            <person name="Copeland A."/>
            <person name="Barry K.W."/>
            <person name="Cichocki N."/>
            <person name="Veneault-Fourrey C."/>
            <person name="LaButti K."/>
            <person name="Lindquist E.A."/>
            <person name="Lipzen A."/>
            <person name="Lundell T."/>
            <person name="Morin E."/>
            <person name="Murat C."/>
            <person name="Riley R."/>
            <person name="Ohm R."/>
            <person name="Sun H."/>
            <person name="Tunlid A."/>
            <person name="Henrissat B."/>
            <person name="Grigoriev I.V."/>
            <person name="Hibbett D.S."/>
            <person name="Martin F."/>
        </authorList>
    </citation>
    <scope>NUCLEOTIDE SEQUENCE [LARGE SCALE GENOMIC DNA]</scope>
    <source>
        <strain evidence="2 3">FD-325 SS-3</strain>
    </source>
</reference>
<dbReference type="EMBL" id="KN832570">
    <property type="protein sequence ID" value="KII84651.1"/>
    <property type="molecule type" value="Genomic_DNA"/>
</dbReference>
<feature type="chain" id="PRO_5002219955" evidence="1">
    <location>
        <begin position="20"/>
        <end position="375"/>
    </location>
</feature>
<dbReference type="HOGENOM" id="CLU_737925_0_0_1"/>
<name>A0A0C9SL06_PLICR</name>
<accession>A0A0C9SL06</accession>
<protein>
    <submittedName>
        <fullName evidence="2">Uncharacterized protein</fullName>
    </submittedName>
</protein>
<feature type="signal peptide" evidence="1">
    <location>
        <begin position="1"/>
        <end position="19"/>
    </location>
</feature>
<dbReference type="AlphaFoldDB" id="A0A0C9SL06"/>
<organism evidence="2 3">
    <name type="scientific">Plicaturopsis crispa FD-325 SS-3</name>
    <dbReference type="NCBI Taxonomy" id="944288"/>
    <lineage>
        <taxon>Eukaryota</taxon>
        <taxon>Fungi</taxon>
        <taxon>Dikarya</taxon>
        <taxon>Basidiomycota</taxon>
        <taxon>Agaricomycotina</taxon>
        <taxon>Agaricomycetes</taxon>
        <taxon>Agaricomycetidae</taxon>
        <taxon>Amylocorticiales</taxon>
        <taxon>Amylocorticiaceae</taxon>
        <taxon>Plicatura</taxon>
        <taxon>Plicaturopsis crispa</taxon>
    </lineage>
</organism>
<evidence type="ECO:0000256" key="1">
    <source>
        <dbReference type="SAM" id="SignalP"/>
    </source>
</evidence>
<gene>
    <name evidence="2" type="ORF">PLICRDRAFT_179456</name>
</gene>
<dbReference type="Proteomes" id="UP000053263">
    <property type="component" value="Unassembled WGS sequence"/>
</dbReference>
<evidence type="ECO:0000313" key="3">
    <source>
        <dbReference type="Proteomes" id="UP000053263"/>
    </source>
</evidence>
<proteinExistence type="predicted"/>
<keyword evidence="3" id="KW-1185">Reference proteome</keyword>
<keyword evidence="1" id="KW-0732">Signal</keyword>